<dbReference type="EMBL" id="QQNB01000004">
    <property type="protein sequence ID" value="RDE04387.1"/>
    <property type="molecule type" value="Genomic_DNA"/>
</dbReference>
<organism evidence="3 4">
    <name type="scientific">Sphingomonas aracearum</name>
    <dbReference type="NCBI Taxonomy" id="2283317"/>
    <lineage>
        <taxon>Bacteria</taxon>
        <taxon>Pseudomonadati</taxon>
        <taxon>Pseudomonadota</taxon>
        <taxon>Alphaproteobacteria</taxon>
        <taxon>Sphingomonadales</taxon>
        <taxon>Sphingomonadaceae</taxon>
        <taxon>Sphingomonas</taxon>
    </lineage>
</organism>
<sequence length="238" mass="25640">MRIALLALPLALIAADKAPTPYLAGAKVPDLTKILPPPPKDGDARNQDDRTTFTTTRALASTPRWKMATSDVTDDRYTVYACAMGMTLDAKKAPALARIFARLGGDNMVGHAKSTFAVRRPYLNQPGDICEAKTDHLAGNGDYPSGHTSNGWLTALILAELLPDRATEILRRGREYGESRYICGSHSRSAVEAGYMSGAVIVSQLHAKADFRADMDAARAELARLAKGTINRLACPTN</sequence>
<name>A0A369VS84_9SPHN</name>
<comment type="similarity">
    <text evidence="1">Belongs to the class A bacterial acid phosphatase family.</text>
</comment>
<feature type="domain" description="Phosphatidic acid phosphatase type 2/haloperoxidase" evidence="2">
    <location>
        <begin position="95"/>
        <end position="206"/>
    </location>
</feature>
<comment type="catalytic activity">
    <reaction evidence="1">
        <text>a phosphate monoester + H2O = an alcohol + phosphate</text>
        <dbReference type="Rhea" id="RHEA:15017"/>
        <dbReference type="ChEBI" id="CHEBI:15377"/>
        <dbReference type="ChEBI" id="CHEBI:30879"/>
        <dbReference type="ChEBI" id="CHEBI:43474"/>
        <dbReference type="ChEBI" id="CHEBI:67140"/>
        <dbReference type="EC" id="3.1.3.2"/>
    </reaction>
</comment>
<dbReference type="InterPro" id="IPR000326">
    <property type="entry name" value="PAP2/HPO"/>
</dbReference>
<keyword evidence="4" id="KW-1185">Reference proteome</keyword>
<keyword evidence="1" id="KW-0378">Hydrolase</keyword>
<gene>
    <name evidence="3" type="ORF">DVW87_15785</name>
</gene>
<dbReference type="SMART" id="SM00014">
    <property type="entry name" value="acidPPc"/>
    <property type="match status" value="1"/>
</dbReference>
<dbReference type="EC" id="3.1.3.2" evidence="1"/>
<dbReference type="SUPFAM" id="SSF48317">
    <property type="entry name" value="Acid phosphatase/Vanadium-dependent haloperoxidase"/>
    <property type="match status" value="1"/>
</dbReference>
<dbReference type="PRINTS" id="PR00483">
    <property type="entry name" value="BACPHPHTASE"/>
</dbReference>
<evidence type="ECO:0000313" key="4">
    <source>
        <dbReference type="Proteomes" id="UP000253918"/>
    </source>
</evidence>
<dbReference type="OrthoDB" id="9805301at2"/>
<dbReference type="CDD" id="cd03397">
    <property type="entry name" value="PAP2_acid_phosphatase"/>
    <property type="match status" value="1"/>
</dbReference>
<dbReference type="Pfam" id="PF01569">
    <property type="entry name" value="PAP2"/>
    <property type="match status" value="1"/>
</dbReference>
<dbReference type="GO" id="GO:0003993">
    <property type="term" value="F:acid phosphatase activity"/>
    <property type="evidence" value="ECO:0007669"/>
    <property type="project" value="UniProtKB-EC"/>
</dbReference>
<protein>
    <recommendedName>
        <fullName evidence="1">Acid phosphatase</fullName>
        <ecNumber evidence="1">3.1.3.2</ecNumber>
    </recommendedName>
</protein>
<dbReference type="Proteomes" id="UP000253918">
    <property type="component" value="Unassembled WGS sequence"/>
</dbReference>
<accession>A0A369VS84</accession>
<evidence type="ECO:0000313" key="3">
    <source>
        <dbReference type="EMBL" id="RDE04387.1"/>
    </source>
</evidence>
<dbReference type="Gene3D" id="1.20.144.10">
    <property type="entry name" value="Phosphatidic acid phosphatase type 2/haloperoxidase"/>
    <property type="match status" value="1"/>
</dbReference>
<evidence type="ECO:0000259" key="2">
    <source>
        <dbReference type="SMART" id="SM00014"/>
    </source>
</evidence>
<proteinExistence type="inferred from homology"/>
<comment type="caution">
    <text evidence="3">The sequence shown here is derived from an EMBL/GenBank/DDBJ whole genome shotgun (WGS) entry which is preliminary data.</text>
</comment>
<dbReference type="InterPro" id="IPR001011">
    <property type="entry name" value="Acid_Pase_classA_bac"/>
</dbReference>
<reference evidence="3 4" key="1">
    <citation type="submission" date="2018-07" db="EMBL/GenBank/DDBJ databases">
        <title>a novel species of Sphingomonas isolated from the rhizosphere soil of Araceae plant.</title>
        <authorList>
            <person name="Zhiyong W."/>
            <person name="Qinglan Z."/>
            <person name="Zhiwei F."/>
            <person name="Ding X."/>
            <person name="Gejiao W."/>
            <person name="Shixue Z."/>
        </authorList>
    </citation>
    <scope>NUCLEOTIDE SEQUENCE [LARGE SCALE GENOMIC DNA]</scope>
    <source>
        <strain evidence="3 4">WZY 27</strain>
    </source>
</reference>
<dbReference type="AlphaFoldDB" id="A0A369VS84"/>
<dbReference type="InterPro" id="IPR036938">
    <property type="entry name" value="PAP2/HPO_sf"/>
</dbReference>
<evidence type="ECO:0000256" key="1">
    <source>
        <dbReference type="PIRNR" id="PIRNR000897"/>
    </source>
</evidence>
<dbReference type="PIRSF" id="PIRSF000897">
    <property type="entry name" value="Acid_Ptase_ClsA"/>
    <property type="match status" value="1"/>
</dbReference>
<dbReference type="GO" id="GO:0030288">
    <property type="term" value="C:outer membrane-bounded periplasmic space"/>
    <property type="evidence" value="ECO:0007669"/>
    <property type="project" value="InterPro"/>
</dbReference>
<dbReference type="RefSeq" id="WP_114688800.1">
    <property type="nucleotide sequence ID" value="NZ_QQNB01000004.1"/>
</dbReference>